<accession>A0A1B7W961</accession>
<proteinExistence type="predicted"/>
<organism evidence="1 2">
    <name type="scientific">Aphanizomenon flos-aquae WA102</name>
    <dbReference type="NCBI Taxonomy" id="1710896"/>
    <lineage>
        <taxon>Bacteria</taxon>
        <taxon>Bacillati</taxon>
        <taxon>Cyanobacteriota</taxon>
        <taxon>Cyanophyceae</taxon>
        <taxon>Nostocales</taxon>
        <taxon>Aphanizomenonaceae</taxon>
        <taxon>Aphanizomenon</taxon>
    </lineage>
</organism>
<dbReference type="Proteomes" id="UP000092093">
    <property type="component" value="Unassembled WGS sequence"/>
</dbReference>
<comment type="caution">
    <text evidence="1">The sequence shown here is derived from an EMBL/GenBank/DDBJ whole genome shotgun (WGS) entry which is preliminary data.</text>
</comment>
<dbReference type="Gene3D" id="1.10.390.10">
    <property type="entry name" value="Neutral Protease Domain 2"/>
    <property type="match status" value="1"/>
</dbReference>
<dbReference type="SUPFAM" id="SSF55486">
    <property type="entry name" value="Metalloproteases ('zincins'), catalytic domain"/>
    <property type="match status" value="1"/>
</dbReference>
<name>A0A1B7W961_APHFL</name>
<evidence type="ECO:0000313" key="1">
    <source>
        <dbReference type="EMBL" id="OBQ33626.1"/>
    </source>
</evidence>
<gene>
    <name evidence="1" type="ORF">AN484_27100</name>
</gene>
<evidence type="ECO:0000313" key="2">
    <source>
        <dbReference type="Proteomes" id="UP000092093"/>
    </source>
</evidence>
<dbReference type="AlphaFoldDB" id="A0A1B7W961"/>
<protein>
    <submittedName>
        <fullName evidence="1">Uncharacterized protein</fullName>
    </submittedName>
</protein>
<dbReference type="EMBL" id="LJOW01000563">
    <property type="protein sequence ID" value="OBQ33626.1"/>
    <property type="molecule type" value="Genomic_DNA"/>
</dbReference>
<dbReference type="InterPro" id="IPR027268">
    <property type="entry name" value="Peptidase_M4/M1_CTD_sf"/>
</dbReference>
<reference evidence="1 2" key="1">
    <citation type="submission" date="2015-09" db="EMBL/GenBank/DDBJ databases">
        <title>Aphanizomenon flos-aquae WA102.</title>
        <authorList>
            <person name="Driscoll C."/>
        </authorList>
    </citation>
    <scope>NUCLEOTIDE SEQUENCE [LARGE SCALE GENOMIC DNA]</scope>
    <source>
        <strain evidence="1">WA102</strain>
    </source>
</reference>
<sequence>MHNLRGYLGDSLFRQTMSAVQNAHPYETITPDQFRQYLEDGGAFPLNDFFDDQVYKPGFSVFVVDSFKVTPTGNQFNVNVDIQQRLRACPSFYGEVPLDLTLVGANRQRQDFRVIANGQYSEVSVTASFFPEMVILKG</sequence>